<evidence type="ECO:0000313" key="3">
    <source>
        <dbReference type="EMBL" id="KAL1637338.1"/>
    </source>
</evidence>
<evidence type="ECO:0000259" key="2">
    <source>
        <dbReference type="Pfam" id="PF24476"/>
    </source>
</evidence>
<protein>
    <recommendedName>
        <fullName evidence="2">DUF7580 domain-containing protein</fullName>
    </recommendedName>
</protein>
<sequence>MSGIEVAGLVLGAFPLLICAIDSTKQASKLAGTWRNVRKEYRKCINDLRVQHAFYQLNLKELLVPLIPDDEESLLSELLAQPGCAVWKRPGLIKRLDKRLPSIRDEYLETMVALNDALEDLGEELGFTKKRFHEILLLEHDSDILLRTQETAEIKDLCNSMSSLNPTCFGVLKDDQHHFAVYPKLQPPCSTDQREMVSLRSLIDGSLGVKLTRKQRFYIALTLSSSYLQLHSTQWLTGNTWTTSDIVFPRQSGGDSNAISVIEPYISKHLADTSSPHELSSRPGPTFALLGTMLLELVFNETLDAHDREKRYVAPDGKRNVFLNLAAALEWAEEEAADDAGPEFADAVKWCLGKTTTARRSTDAADDGNWRGELLVKVLEPLQMCYNFFDKSSRF</sequence>
<dbReference type="Proteomes" id="UP001521184">
    <property type="component" value="Unassembled WGS sequence"/>
</dbReference>
<evidence type="ECO:0000256" key="1">
    <source>
        <dbReference type="SAM" id="SignalP"/>
    </source>
</evidence>
<dbReference type="PANTHER" id="PTHR35186:SF4">
    <property type="entry name" value="PRION-INHIBITION AND PROPAGATION HELO DOMAIN-CONTAINING PROTEIN"/>
    <property type="match status" value="1"/>
</dbReference>
<name>A0ABR3TD74_9PEZI</name>
<evidence type="ECO:0000313" key="4">
    <source>
        <dbReference type="Proteomes" id="UP001521184"/>
    </source>
</evidence>
<accession>A0ABR3TD74</accession>
<dbReference type="Pfam" id="PF24476">
    <property type="entry name" value="DUF7580"/>
    <property type="match status" value="1"/>
</dbReference>
<proteinExistence type="predicted"/>
<feature type="chain" id="PRO_5045201947" description="DUF7580 domain-containing protein" evidence="1">
    <location>
        <begin position="21"/>
        <end position="395"/>
    </location>
</feature>
<comment type="caution">
    <text evidence="3">The sequence shown here is derived from an EMBL/GenBank/DDBJ whole genome shotgun (WGS) entry which is preliminary data.</text>
</comment>
<gene>
    <name evidence="3" type="ORF">SLS58_009347</name>
</gene>
<dbReference type="InterPro" id="IPR056002">
    <property type="entry name" value="DUF7580"/>
</dbReference>
<dbReference type="PANTHER" id="PTHR35186">
    <property type="entry name" value="ANK_REP_REGION DOMAIN-CONTAINING PROTEIN"/>
    <property type="match status" value="1"/>
</dbReference>
<feature type="domain" description="DUF7580" evidence="2">
    <location>
        <begin position="148"/>
        <end position="383"/>
    </location>
</feature>
<keyword evidence="4" id="KW-1185">Reference proteome</keyword>
<organism evidence="3 4">
    <name type="scientific">Diplodia intermedia</name>
    <dbReference type="NCBI Taxonomy" id="856260"/>
    <lineage>
        <taxon>Eukaryota</taxon>
        <taxon>Fungi</taxon>
        <taxon>Dikarya</taxon>
        <taxon>Ascomycota</taxon>
        <taxon>Pezizomycotina</taxon>
        <taxon>Dothideomycetes</taxon>
        <taxon>Dothideomycetes incertae sedis</taxon>
        <taxon>Botryosphaeriales</taxon>
        <taxon>Botryosphaeriaceae</taxon>
        <taxon>Diplodia</taxon>
    </lineage>
</organism>
<reference evidence="3 4" key="1">
    <citation type="journal article" date="2023" name="Plant Dis.">
        <title>First Report of Diplodia intermedia Causing Canker and Dieback Diseases on Apple Trees in Canada.</title>
        <authorList>
            <person name="Ellouze W."/>
            <person name="Ilyukhin E."/>
            <person name="Sulman M."/>
            <person name="Ali S."/>
        </authorList>
    </citation>
    <scope>NUCLEOTIDE SEQUENCE [LARGE SCALE GENOMIC DNA]</scope>
    <source>
        <strain evidence="3 4">M45-28</strain>
    </source>
</reference>
<dbReference type="EMBL" id="JAKEKT020000090">
    <property type="protein sequence ID" value="KAL1637338.1"/>
    <property type="molecule type" value="Genomic_DNA"/>
</dbReference>
<feature type="signal peptide" evidence="1">
    <location>
        <begin position="1"/>
        <end position="20"/>
    </location>
</feature>
<keyword evidence="1" id="KW-0732">Signal</keyword>